<keyword evidence="2" id="KW-1185">Reference proteome</keyword>
<reference evidence="1 2" key="1">
    <citation type="submission" date="2016-10" db="EMBL/GenBank/DDBJ databases">
        <authorList>
            <person name="Cai Z."/>
        </authorList>
    </citation>
    <scope>NUCLEOTIDE SEQUENCE [LARGE SCALE GENOMIC DNA]</scope>
    <source>
        <strain evidence="1 2">CGMCC 1.10826</strain>
    </source>
</reference>
<dbReference type="EMBL" id="UETB01000005">
    <property type="protein sequence ID" value="SSA41936.1"/>
    <property type="molecule type" value="Genomic_DNA"/>
</dbReference>
<accession>A0A2Y9AD69</accession>
<evidence type="ECO:0000313" key="2">
    <source>
        <dbReference type="Proteomes" id="UP000250222"/>
    </source>
</evidence>
<dbReference type="AlphaFoldDB" id="A0A2Y9AD69"/>
<proteinExistence type="predicted"/>
<name>A0A2Y9AD69_9MICO</name>
<dbReference type="OrthoDB" id="5149996at2"/>
<evidence type="ECO:0000313" key="1">
    <source>
        <dbReference type="EMBL" id="SSA41936.1"/>
    </source>
</evidence>
<sequence length="108" mass="11763">MTGAILVTTLAVLCAAGIFVAVLTAQRPEEGWGTWLRDTVRAWRREDFTWADEVDEEDAGGLGTLYLMSEPGNAYTSAEELAGRLRDFREHAPVLADRGEGRPAEAPA</sequence>
<protein>
    <submittedName>
        <fullName evidence="1">Uncharacterized protein</fullName>
    </submittedName>
</protein>
<gene>
    <name evidence="1" type="ORF">SAMN05216184_105177</name>
</gene>
<dbReference type="RefSeq" id="WP_110852362.1">
    <property type="nucleotide sequence ID" value="NZ_QKLZ01000005.1"/>
</dbReference>
<dbReference type="Proteomes" id="UP000250222">
    <property type="component" value="Unassembled WGS sequence"/>
</dbReference>
<organism evidence="1 2">
    <name type="scientific">Georgenia satyanarayanai</name>
    <dbReference type="NCBI Taxonomy" id="860221"/>
    <lineage>
        <taxon>Bacteria</taxon>
        <taxon>Bacillati</taxon>
        <taxon>Actinomycetota</taxon>
        <taxon>Actinomycetes</taxon>
        <taxon>Micrococcales</taxon>
        <taxon>Bogoriellaceae</taxon>
        <taxon>Georgenia</taxon>
    </lineage>
</organism>